<dbReference type="InterPro" id="IPR013216">
    <property type="entry name" value="Methyltransf_11"/>
</dbReference>
<evidence type="ECO:0000313" key="2">
    <source>
        <dbReference type="EMBL" id="UTW09191.1"/>
    </source>
</evidence>
<accession>A0ABY5HBH9</accession>
<gene>
    <name evidence="2" type="ORF">KDW96_07760</name>
</gene>
<evidence type="ECO:0000313" key="3">
    <source>
        <dbReference type="Proteomes" id="UP001059672"/>
    </source>
</evidence>
<dbReference type="GO" id="GO:0032259">
    <property type="term" value="P:methylation"/>
    <property type="evidence" value="ECO:0007669"/>
    <property type="project" value="UniProtKB-KW"/>
</dbReference>
<dbReference type="Pfam" id="PF08241">
    <property type="entry name" value="Methyltransf_11"/>
    <property type="match status" value="1"/>
</dbReference>
<sequence>MSQQPSRSPAEVYDSLFVPALFQQWPPRVLDAAAVTSAQQVLDVASGTGVLACAAEARVGAAGRVVGLDPNDEMLAVARRKQASVEWRSGRAEALPFAGSTFDAVVSQFGLMFFEDRSQALREMLRVLRPGGRLALAVCDALDHSPGYAVLAELLHRLFGEPVAQAFRAPFACGDADQLRATCVAAGVPDAQVRRHDGRVRFASIESLVATERACVWTLGGLLDEAQFARLLGAAEESLAPFLGADGGIEFDMPALIVSATKAG</sequence>
<name>A0ABY5HBH9_9PSED</name>
<evidence type="ECO:0000259" key="1">
    <source>
        <dbReference type="Pfam" id="PF08241"/>
    </source>
</evidence>
<reference evidence="2" key="1">
    <citation type="submission" date="2021-04" db="EMBL/GenBank/DDBJ databases">
        <title>Oceanospirillales bacteria with DddD are important DMSP degraders in coastal seawater.</title>
        <authorList>
            <person name="Liu J."/>
        </authorList>
    </citation>
    <scope>NUCLEOTIDE SEQUENCE</scope>
    <source>
        <strain evidence="2">D13-4</strain>
    </source>
</reference>
<dbReference type="Proteomes" id="UP001059672">
    <property type="component" value="Chromosome"/>
</dbReference>
<feature type="domain" description="Methyltransferase type 11" evidence="1">
    <location>
        <begin position="42"/>
        <end position="135"/>
    </location>
</feature>
<keyword evidence="2" id="KW-0489">Methyltransferase</keyword>
<dbReference type="InterPro" id="IPR050508">
    <property type="entry name" value="Methyltransf_Superfamily"/>
</dbReference>
<keyword evidence="3" id="KW-1185">Reference proteome</keyword>
<proteinExistence type="predicted"/>
<organism evidence="2 3">
    <name type="scientific">Pseudomonas benzenivorans</name>
    <dbReference type="NCBI Taxonomy" id="556533"/>
    <lineage>
        <taxon>Bacteria</taxon>
        <taxon>Pseudomonadati</taxon>
        <taxon>Pseudomonadota</taxon>
        <taxon>Gammaproteobacteria</taxon>
        <taxon>Pseudomonadales</taxon>
        <taxon>Pseudomonadaceae</taxon>
        <taxon>Pseudomonas</taxon>
    </lineage>
</organism>
<dbReference type="RefSeq" id="WP_255839865.1">
    <property type="nucleotide sequence ID" value="NZ_CP073346.1"/>
</dbReference>
<dbReference type="Gene3D" id="3.40.50.150">
    <property type="entry name" value="Vaccinia Virus protein VP39"/>
    <property type="match status" value="1"/>
</dbReference>
<dbReference type="SUPFAM" id="SSF53335">
    <property type="entry name" value="S-adenosyl-L-methionine-dependent methyltransferases"/>
    <property type="match status" value="1"/>
</dbReference>
<dbReference type="PANTHER" id="PTHR42912:SF80">
    <property type="entry name" value="METHYLTRANSFERASE DOMAIN-CONTAINING PROTEIN"/>
    <property type="match status" value="1"/>
</dbReference>
<dbReference type="CDD" id="cd02440">
    <property type="entry name" value="AdoMet_MTases"/>
    <property type="match status" value="1"/>
</dbReference>
<dbReference type="InterPro" id="IPR029063">
    <property type="entry name" value="SAM-dependent_MTases_sf"/>
</dbReference>
<dbReference type="EMBL" id="CP073346">
    <property type="protein sequence ID" value="UTW09191.1"/>
    <property type="molecule type" value="Genomic_DNA"/>
</dbReference>
<dbReference type="GO" id="GO:0008168">
    <property type="term" value="F:methyltransferase activity"/>
    <property type="evidence" value="ECO:0007669"/>
    <property type="project" value="UniProtKB-KW"/>
</dbReference>
<protein>
    <submittedName>
        <fullName evidence="2">Methyltransferase domain-containing protein</fullName>
    </submittedName>
</protein>
<dbReference type="PANTHER" id="PTHR42912">
    <property type="entry name" value="METHYLTRANSFERASE"/>
    <property type="match status" value="1"/>
</dbReference>
<keyword evidence="2" id="KW-0808">Transferase</keyword>